<dbReference type="Gene3D" id="1.10.357.10">
    <property type="entry name" value="Tetracycline Repressor, domain 2"/>
    <property type="match status" value="1"/>
</dbReference>
<dbReference type="InterPro" id="IPR050624">
    <property type="entry name" value="HTH-type_Tx_Regulator"/>
</dbReference>
<dbReference type="SUPFAM" id="SSF48498">
    <property type="entry name" value="Tetracyclin repressor-like, C-terminal domain"/>
    <property type="match status" value="1"/>
</dbReference>
<dbReference type="InterPro" id="IPR036271">
    <property type="entry name" value="Tet_transcr_reg_TetR-rel_C_sf"/>
</dbReference>
<proteinExistence type="predicted"/>
<evidence type="ECO:0000256" key="2">
    <source>
        <dbReference type="PROSITE-ProRule" id="PRU00335"/>
    </source>
</evidence>
<dbReference type="PROSITE" id="PS50977">
    <property type="entry name" value="HTH_TETR_2"/>
    <property type="match status" value="1"/>
</dbReference>
<dbReference type="PANTHER" id="PTHR43479">
    <property type="entry name" value="ACREF/ENVCD OPERON REPRESSOR-RELATED"/>
    <property type="match status" value="1"/>
</dbReference>
<dbReference type="RefSeq" id="WP_149567686.1">
    <property type="nucleotide sequence ID" value="NZ_CP035807.1"/>
</dbReference>
<evidence type="ECO:0000259" key="3">
    <source>
        <dbReference type="PROSITE" id="PS50977"/>
    </source>
</evidence>
<sequence>MAKKDAILERSSQIFFKFGLSKISMDELADQIGISKKTIYNNFGSKENLMEEIIYSSMEGILTDISNIFTSRNKTIIEKIHLAIRHLYKHYTNFENPTKVDPNAARIIFSPKCLFLNGQIQQVIEDLATAAQKSGIIKQSIHVGMIPYVFLNSIRGLATWERPEIVGFSKIELLKYSIDIILDGILTPEAMEEYLKSN</sequence>
<dbReference type="KEGG" id="sper:EW093_06915"/>
<dbReference type="PRINTS" id="PR00455">
    <property type="entry name" value="HTHTETR"/>
</dbReference>
<dbReference type="Pfam" id="PF00440">
    <property type="entry name" value="TetR_N"/>
    <property type="match status" value="1"/>
</dbReference>
<evidence type="ECO:0000256" key="1">
    <source>
        <dbReference type="ARBA" id="ARBA00023125"/>
    </source>
</evidence>
<name>A0A5C1QC15_9SPIO</name>
<protein>
    <submittedName>
        <fullName evidence="4">TetR/AcrR family transcriptional regulator</fullName>
    </submittedName>
</protein>
<gene>
    <name evidence="4" type="ORF">EW093_06915</name>
</gene>
<dbReference type="AlphaFoldDB" id="A0A5C1QC15"/>
<evidence type="ECO:0000313" key="4">
    <source>
        <dbReference type="EMBL" id="QEN04439.1"/>
    </source>
</evidence>
<dbReference type="EMBL" id="CP035807">
    <property type="protein sequence ID" value="QEN04439.1"/>
    <property type="molecule type" value="Genomic_DNA"/>
</dbReference>
<reference evidence="4 5" key="1">
    <citation type="submission" date="2019-02" db="EMBL/GenBank/DDBJ databases">
        <authorList>
            <person name="Fomenkov A."/>
            <person name="Dubinina G."/>
            <person name="Grabovich M."/>
            <person name="Vincze T."/>
            <person name="Roberts R.J."/>
        </authorList>
    </citation>
    <scope>NUCLEOTIDE SEQUENCE [LARGE SCALE GENOMIC DNA]</scope>
    <source>
        <strain evidence="4 5">P</strain>
    </source>
</reference>
<reference evidence="4 5" key="2">
    <citation type="submission" date="2019-09" db="EMBL/GenBank/DDBJ databases">
        <title>Complete Genome Sequence and Methylome Analysis of free living Spirochaetas.</title>
        <authorList>
            <person name="Leshcheva N."/>
            <person name="Mikheeva N."/>
        </authorList>
    </citation>
    <scope>NUCLEOTIDE SEQUENCE [LARGE SCALE GENOMIC DNA]</scope>
    <source>
        <strain evidence="4 5">P</strain>
    </source>
</reference>
<dbReference type="GO" id="GO:0003677">
    <property type="term" value="F:DNA binding"/>
    <property type="evidence" value="ECO:0007669"/>
    <property type="project" value="UniProtKB-UniRule"/>
</dbReference>
<dbReference type="Gene3D" id="1.10.10.60">
    <property type="entry name" value="Homeodomain-like"/>
    <property type="match status" value="1"/>
</dbReference>
<keyword evidence="5" id="KW-1185">Reference proteome</keyword>
<dbReference type="InterPro" id="IPR009057">
    <property type="entry name" value="Homeodomain-like_sf"/>
</dbReference>
<dbReference type="PANTHER" id="PTHR43479:SF11">
    <property type="entry name" value="ACREF_ENVCD OPERON REPRESSOR-RELATED"/>
    <property type="match status" value="1"/>
</dbReference>
<dbReference type="Proteomes" id="UP000323824">
    <property type="component" value="Chromosome"/>
</dbReference>
<feature type="DNA-binding region" description="H-T-H motif" evidence="2">
    <location>
        <begin position="24"/>
        <end position="43"/>
    </location>
</feature>
<dbReference type="OrthoDB" id="368677at2"/>
<dbReference type="SUPFAM" id="SSF46689">
    <property type="entry name" value="Homeodomain-like"/>
    <property type="match status" value="1"/>
</dbReference>
<feature type="domain" description="HTH tetR-type" evidence="3">
    <location>
        <begin position="1"/>
        <end position="61"/>
    </location>
</feature>
<dbReference type="InterPro" id="IPR001647">
    <property type="entry name" value="HTH_TetR"/>
</dbReference>
<organism evidence="4 5">
    <name type="scientific">Thiospirochaeta perfilievii</name>
    <dbReference type="NCBI Taxonomy" id="252967"/>
    <lineage>
        <taxon>Bacteria</taxon>
        <taxon>Pseudomonadati</taxon>
        <taxon>Spirochaetota</taxon>
        <taxon>Spirochaetia</taxon>
        <taxon>Spirochaetales</taxon>
        <taxon>Spirochaetaceae</taxon>
        <taxon>Thiospirochaeta</taxon>
    </lineage>
</organism>
<accession>A0A5C1QC15</accession>
<evidence type="ECO:0000313" key="5">
    <source>
        <dbReference type="Proteomes" id="UP000323824"/>
    </source>
</evidence>
<keyword evidence="1 2" id="KW-0238">DNA-binding</keyword>